<dbReference type="Gene3D" id="1.20.1250.20">
    <property type="entry name" value="MFS general substrate transporter like domains"/>
    <property type="match status" value="1"/>
</dbReference>
<dbReference type="OrthoDB" id="2276409at2"/>
<evidence type="ECO:0000256" key="7">
    <source>
        <dbReference type="SAM" id="Phobius"/>
    </source>
</evidence>
<dbReference type="Pfam" id="PF05977">
    <property type="entry name" value="MFS_3"/>
    <property type="match status" value="1"/>
</dbReference>
<feature type="transmembrane region" description="Helical" evidence="7">
    <location>
        <begin position="322"/>
        <end position="345"/>
    </location>
</feature>
<evidence type="ECO:0000313" key="9">
    <source>
        <dbReference type="EMBL" id="QBD79147.1"/>
    </source>
</evidence>
<comment type="subcellular location">
    <subcellularLocation>
        <location evidence="1">Cell membrane</location>
        <topology evidence="1">Multi-pass membrane protein</topology>
    </subcellularLocation>
</comment>
<dbReference type="CDD" id="cd06173">
    <property type="entry name" value="MFS_MefA_like"/>
    <property type="match status" value="1"/>
</dbReference>
<keyword evidence="5 7" id="KW-1133">Transmembrane helix</keyword>
<feature type="transmembrane region" description="Helical" evidence="7">
    <location>
        <begin position="297"/>
        <end position="316"/>
    </location>
</feature>
<dbReference type="SUPFAM" id="SSF103473">
    <property type="entry name" value="MFS general substrate transporter"/>
    <property type="match status" value="1"/>
</dbReference>
<dbReference type="GO" id="GO:0022857">
    <property type="term" value="F:transmembrane transporter activity"/>
    <property type="evidence" value="ECO:0007669"/>
    <property type="project" value="InterPro"/>
</dbReference>
<dbReference type="KEGG" id="kbs:EPA93_25470"/>
<feature type="transmembrane region" description="Helical" evidence="7">
    <location>
        <begin position="60"/>
        <end position="80"/>
    </location>
</feature>
<feature type="domain" description="Major facilitator superfamily (MFS) profile" evidence="8">
    <location>
        <begin position="232"/>
        <end position="423"/>
    </location>
</feature>
<name>A0A4P6JU64_KTERU</name>
<dbReference type="InterPro" id="IPR036259">
    <property type="entry name" value="MFS_trans_sf"/>
</dbReference>
<reference evidence="9 10" key="1">
    <citation type="submission" date="2019-01" db="EMBL/GenBank/DDBJ databases">
        <title>Ktedonosporobacter rubrisoli SCAWS-G2.</title>
        <authorList>
            <person name="Huang Y."/>
            <person name="Yan B."/>
        </authorList>
    </citation>
    <scope>NUCLEOTIDE SEQUENCE [LARGE SCALE GENOMIC DNA]</scope>
    <source>
        <strain evidence="9 10">SCAWS-G2</strain>
    </source>
</reference>
<evidence type="ECO:0000256" key="5">
    <source>
        <dbReference type="ARBA" id="ARBA00022989"/>
    </source>
</evidence>
<keyword evidence="4 7" id="KW-0812">Transmembrane</keyword>
<dbReference type="InterPro" id="IPR010290">
    <property type="entry name" value="TM_effector"/>
</dbReference>
<feature type="transmembrane region" description="Helical" evidence="7">
    <location>
        <begin position="237"/>
        <end position="259"/>
    </location>
</feature>
<keyword evidence="3" id="KW-1003">Cell membrane</keyword>
<feature type="transmembrane region" description="Helical" evidence="7">
    <location>
        <begin position="265"/>
        <end position="285"/>
    </location>
</feature>
<dbReference type="EMBL" id="CP035758">
    <property type="protein sequence ID" value="QBD79147.1"/>
    <property type="molecule type" value="Genomic_DNA"/>
</dbReference>
<feature type="transmembrane region" description="Helical" evidence="7">
    <location>
        <begin position="357"/>
        <end position="381"/>
    </location>
</feature>
<dbReference type="Proteomes" id="UP000290365">
    <property type="component" value="Chromosome"/>
</dbReference>
<keyword evidence="10" id="KW-1185">Reference proteome</keyword>
<gene>
    <name evidence="9" type="ORF">EPA93_25470</name>
</gene>
<evidence type="ECO:0000256" key="4">
    <source>
        <dbReference type="ARBA" id="ARBA00022692"/>
    </source>
</evidence>
<protein>
    <submittedName>
        <fullName evidence="9">MFS transporter</fullName>
    </submittedName>
</protein>
<dbReference type="GO" id="GO:0005886">
    <property type="term" value="C:plasma membrane"/>
    <property type="evidence" value="ECO:0007669"/>
    <property type="project" value="UniProtKB-SubCell"/>
</dbReference>
<dbReference type="InterPro" id="IPR020846">
    <property type="entry name" value="MFS_dom"/>
</dbReference>
<dbReference type="PROSITE" id="PS50850">
    <property type="entry name" value="MFS"/>
    <property type="match status" value="1"/>
</dbReference>
<dbReference type="AlphaFoldDB" id="A0A4P6JU64"/>
<evidence type="ECO:0000259" key="8">
    <source>
        <dbReference type="PROSITE" id="PS50850"/>
    </source>
</evidence>
<accession>A0A4P6JU64</accession>
<dbReference type="RefSeq" id="WP_129890200.1">
    <property type="nucleotide sequence ID" value="NZ_CP035758.1"/>
</dbReference>
<feature type="transmembrane region" description="Helical" evidence="7">
    <location>
        <begin position="101"/>
        <end position="127"/>
    </location>
</feature>
<evidence type="ECO:0000256" key="3">
    <source>
        <dbReference type="ARBA" id="ARBA00022475"/>
    </source>
</evidence>
<evidence type="ECO:0000256" key="2">
    <source>
        <dbReference type="ARBA" id="ARBA00022448"/>
    </source>
</evidence>
<dbReference type="PANTHER" id="PTHR23513:SF6">
    <property type="entry name" value="MAJOR FACILITATOR SUPERFAMILY ASSOCIATED DOMAIN-CONTAINING PROTEIN"/>
    <property type="match status" value="1"/>
</dbReference>
<feature type="transmembrane region" description="Helical" evidence="7">
    <location>
        <begin position="183"/>
        <end position="203"/>
    </location>
</feature>
<proteinExistence type="predicted"/>
<feature type="transmembrane region" description="Helical" evidence="7">
    <location>
        <begin position="387"/>
        <end position="406"/>
    </location>
</feature>
<evidence type="ECO:0000256" key="6">
    <source>
        <dbReference type="ARBA" id="ARBA00023136"/>
    </source>
</evidence>
<keyword evidence="6 7" id="KW-0472">Membrane</keyword>
<evidence type="ECO:0000313" key="10">
    <source>
        <dbReference type="Proteomes" id="UP000290365"/>
    </source>
</evidence>
<keyword evidence="2" id="KW-0813">Transport</keyword>
<sequence length="423" mass="45991">MASQAEESSGHQQPPRLAVPLWQNRSYLLLAGGQAISEVGTHVSDLAYILLILALTHSPAQVGLVGVLELLPVLLLSLHAGALIDRWDRKRVMIFCDAGRAFCLLSIVVTFAWGHLTIFQIYLVALIESTLSVFFDLAERACLRNVVPREQLSEASAQNQTITYVSALVGPPVSGALYGVGQAFPFLTDALSYVASVLSLLWIKVPFQQQRQPASRALWKDIKEGFRWLNSQPLLRLMTLMIGALNLTAIGMNLIVVVLAQQLHATAFATGLILAIGSIGGILGGMLGPFFAKRFRYGMVISLICWLTALILPLFALASNLLILTLVLTLYLIWGRIMGVINFTYRTVLTPDEMQGRVLGIASLIVRGSLPIGMALTGVLLQHFGGTMTVLIFAAYRLLVALIVTLNSHVRNAPRLAELPSSS</sequence>
<organism evidence="9 10">
    <name type="scientific">Ktedonosporobacter rubrisoli</name>
    <dbReference type="NCBI Taxonomy" id="2509675"/>
    <lineage>
        <taxon>Bacteria</taxon>
        <taxon>Bacillati</taxon>
        <taxon>Chloroflexota</taxon>
        <taxon>Ktedonobacteria</taxon>
        <taxon>Ktedonobacterales</taxon>
        <taxon>Ktedonosporobacteraceae</taxon>
        <taxon>Ktedonosporobacter</taxon>
    </lineage>
</organism>
<evidence type="ECO:0000256" key="1">
    <source>
        <dbReference type="ARBA" id="ARBA00004651"/>
    </source>
</evidence>
<dbReference type="PANTHER" id="PTHR23513">
    <property type="entry name" value="INTEGRAL MEMBRANE EFFLUX PROTEIN-RELATED"/>
    <property type="match status" value="1"/>
</dbReference>